<proteinExistence type="predicted"/>
<dbReference type="KEGG" id="pej:FYC62_12030"/>
<accession>A0A5C0VKX5</accession>
<dbReference type="Gene3D" id="3.20.20.190">
    <property type="entry name" value="Phosphatidylinositol (PI) phosphodiesterase"/>
    <property type="match status" value="1"/>
</dbReference>
<dbReference type="PANTHER" id="PTHR46211:SF14">
    <property type="entry name" value="GLYCEROPHOSPHODIESTER PHOSPHODIESTERASE"/>
    <property type="match status" value="1"/>
</dbReference>
<name>A0A5C0VKX5_9SPHI</name>
<protein>
    <submittedName>
        <fullName evidence="2">Glycerophosphodiester phosphodiesterase</fullName>
    </submittedName>
</protein>
<dbReference type="PROSITE" id="PS51704">
    <property type="entry name" value="GP_PDE"/>
    <property type="match status" value="1"/>
</dbReference>
<dbReference type="PANTHER" id="PTHR46211">
    <property type="entry name" value="GLYCEROPHOSPHORYL DIESTER PHOSPHODIESTERASE"/>
    <property type="match status" value="1"/>
</dbReference>
<dbReference type="Proteomes" id="UP000323653">
    <property type="component" value="Chromosome"/>
</dbReference>
<dbReference type="GO" id="GO:0006629">
    <property type="term" value="P:lipid metabolic process"/>
    <property type="evidence" value="ECO:0007669"/>
    <property type="project" value="InterPro"/>
</dbReference>
<dbReference type="GO" id="GO:0008081">
    <property type="term" value="F:phosphoric diester hydrolase activity"/>
    <property type="evidence" value="ECO:0007669"/>
    <property type="project" value="InterPro"/>
</dbReference>
<dbReference type="Pfam" id="PF03009">
    <property type="entry name" value="GDPD"/>
    <property type="match status" value="1"/>
</dbReference>
<dbReference type="AlphaFoldDB" id="A0A5C0VKX5"/>
<feature type="domain" description="GP-PDE" evidence="1">
    <location>
        <begin position="6"/>
        <end position="267"/>
    </location>
</feature>
<dbReference type="EMBL" id="CP043329">
    <property type="protein sequence ID" value="QEK52291.1"/>
    <property type="molecule type" value="Genomic_DNA"/>
</dbReference>
<evidence type="ECO:0000259" key="1">
    <source>
        <dbReference type="PROSITE" id="PS51704"/>
    </source>
</evidence>
<reference evidence="2 3" key="1">
    <citation type="submission" date="2019-08" db="EMBL/GenBank/DDBJ databases">
        <title>Pedobacter sp. nov., isolated from Han river, South Korea.</title>
        <authorList>
            <person name="Lee D.-H."/>
            <person name="Kim Y.-S."/>
            <person name="Hwang E.-M."/>
            <person name="Le Tran T.C."/>
            <person name="Cha C.-J."/>
        </authorList>
    </citation>
    <scope>NUCLEOTIDE SEQUENCE [LARGE SCALE GENOMIC DNA]</scope>
    <source>
        <strain evidence="2 3">CJ43</strain>
    </source>
</reference>
<evidence type="ECO:0000313" key="2">
    <source>
        <dbReference type="EMBL" id="QEK52291.1"/>
    </source>
</evidence>
<organism evidence="2 3">
    <name type="scientific">Pedobacter aquae</name>
    <dbReference type="NCBI Taxonomy" id="2605747"/>
    <lineage>
        <taxon>Bacteria</taxon>
        <taxon>Pseudomonadati</taxon>
        <taxon>Bacteroidota</taxon>
        <taxon>Sphingobacteriia</taxon>
        <taxon>Sphingobacteriales</taxon>
        <taxon>Sphingobacteriaceae</taxon>
        <taxon>Pedobacter</taxon>
    </lineage>
</organism>
<dbReference type="InterPro" id="IPR030395">
    <property type="entry name" value="GP_PDE_dom"/>
</dbReference>
<keyword evidence="3" id="KW-1185">Reference proteome</keyword>
<dbReference type="CDD" id="cd08567">
    <property type="entry name" value="GDPD_SpGDE_like"/>
    <property type="match status" value="1"/>
</dbReference>
<dbReference type="SUPFAM" id="SSF51695">
    <property type="entry name" value="PLC-like phosphodiesterases"/>
    <property type="match status" value="1"/>
</dbReference>
<sequence length="267" mass="30373">MAQANFDKQGHRGSRGLMPENTIPAMKLALDYGVTLEMDITISKDKKVLVAHDPYISDVFALDQNGKEIPKGKGLKLYQMNYAEIKTFDVGSKFHPLFPEQKKIKVHIPLLEDLIDASEAYAKEKGYPAPHYNIETKITLKGDGELHPAPEEFVKRLMKVIKKKGITDRVIIQSFDPRSLEIVHQKYPQVKTAYLVSKGYLENHLKDLSFKPAIYSPAYKLVTKEMVEACKKQDIKVIPWTVNTKEEIEKLKELGVDGIISDYPNLF</sequence>
<gene>
    <name evidence="2" type="ORF">FYC62_12030</name>
</gene>
<dbReference type="RefSeq" id="WP_149075099.1">
    <property type="nucleotide sequence ID" value="NZ_CP043329.1"/>
</dbReference>
<evidence type="ECO:0000313" key="3">
    <source>
        <dbReference type="Proteomes" id="UP000323653"/>
    </source>
</evidence>
<dbReference type="InterPro" id="IPR017946">
    <property type="entry name" value="PLC-like_Pdiesterase_TIM-brl"/>
</dbReference>